<dbReference type="SUPFAM" id="SSF53927">
    <property type="entry name" value="Cytidine deaminase-like"/>
    <property type="match status" value="1"/>
</dbReference>
<comment type="similarity">
    <text evidence="2">Belongs to the cytidine and deoxycytidylate deaminase family.</text>
</comment>
<dbReference type="Gene3D" id="3.40.140.10">
    <property type="entry name" value="Cytidine Deaminase, domain 2"/>
    <property type="match status" value="1"/>
</dbReference>
<dbReference type="GO" id="GO:0006220">
    <property type="term" value="P:pyrimidine nucleotide metabolic process"/>
    <property type="evidence" value="ECO:0007669"/>
    <property type="project" value="InterPro"/>
</dbReference>
<keyword evidence="3 7" id="KW-0479">Metal-binding</keyword>
<name>A0A9D1QYJ8_9BACT</name>
<organism evidence="9 10">
    <name type="scientific">Candidatus Bilophila faecipullorum</name>
    <dbReference type="NCBI Taxonomy" id="2838482"/>
    <lineage>
        <taxon>Bacteria</taxon>
        <taxon>Pseudomonadati</taxon>
        <taxon>Thermodesulfobacteriota</taxon>
        <taxon>Desulfovibrionia</taxon>
        <taxon>Desulfovibrionales</taxon>
        <taxon>Desulfovibrionaceae</taxon>
        <taxon>Bilophila</taxon>
    </lineage>
</organism>
<keyword evidence="4" id="KW-0378">Hydrolase</keyword>
<dbReference type="Pfam" id="PF00383">
    <property type="entry name" value="dCMP_cyt_deam_1"/>
    <property type="match status" value="1"/>
</dbReference>
<evidence type="ECO:0000256" key="5">
    <source>
        <dbReference type="ARBA" id="ARBA00022833"/>
    </source>
</evidence>
<dbReference type="CDD" id="cd01286">
    <property type="entry name" value="deoxycytidylate_deaminase"/>
    <property type="match status" value="1"/>
</dbReference>
<reference evidence="9" key="1">
    <citation type="journal article" date="2021" name="PeerJ">
        <title>Extensive microbial diversity within the chicken gut microbiome revealed by metagenomics and culture.</title>
        <authorList>
            <person name="Gilroy R."/>
            <person name="Ravi A."/>
            <person name="Getino M."/>
            <person name="Pursley I."/>
            <person name="Horton D.L."/>
            <person name="Alikhan N.F."/>
            <person name="Baker D."/>
            <person name="Gharbi K."/>
            <person name="Hall N."/>
            <person name="Watson M."/>
            <person name="Adriaenssens E.M."/>
            <person name="Foster-Nyarko E."/>
            <person name="Jarju S."/>
            <person name="Secka A."/>
            <person name="Antonio M."/>
            <person name="Oren A."/>
            <person name="Chaudhuri R.R."/>
            <person name="La Ragione R."/>
            <person name="Hildebrand F."/>
            <person name="Pallen M.J."/>
        </authorList>
    </citation>
    <scope>NUCLEOTIDE SEQUENCE</scope>
    <source>
        <strain evidence="9">ChiSxjej5B17-1746</strain>
    </source>
</reference>
<dbReference type="InterPro" id="IPR015517">
    <property type="entry name" value="dCMP_deaminase-rel"/>
</dbReference>
<comment type="caution">
    <text evidence="9">The sequence shown here is derived from an EMBL/GenBank/DDBJ whole genome shotgun (WGS) entry which is preliminary data.</text>
</comment>
<dbReference type="PIRSF" id="PIRSF006019">
    <property type="entry name" value="dCMP_deaminase"/>
    <property type="match status" value="1"/>
</dbReference>
<dbReference type="PROSITE" id="PS51747">
    <property type="entry name" value="CYT_DCMP_DEAMINASES_2"/>
    <property type="match status" value="1"/>
</dbReference>
<evidence type="ECO:0000313" key="9">
    <source>
        <dbReference type="EMBL" id="HIW78004.1"/>
    </source>
</evidence>
<dbReference type="InterPro" id="IPR016192">
    <property type="entry name" value="APOBEC/CMP_deaminase_Zn-bd"/>
</dbReference>
<feature type="binding site" evidence="7">
    <location>
        <position position="106"/>
    </location>
    <ligand>
        <name>Zn(2+)</name>
        <dbReference type="ChEBI" id="CHEBI:29105"/>
        <note>catalytic</note>
    </ligand>
</feature>
<accession>A0A9D1QYJ8</accession>
<keyword evidence="5 7" id="KW-0862">Zinc</keyword>
<evidence type="ECO:0000259" key="8">
    <source>
        <dbReference type="PROSITE" id="PS51747"/>
    </source>
</evidence>
<dbReference type="PROSITE" id="PS00903">
    <property type="entry name" value="CYT_DCMP_DEAMINASES_1"/>
    <property type="match status" value="1"/>
</dbReference>
<proteinExistence type="inferred from homology"/>
<dbReference type="EMBL" id="DXGI01000094">
    <property type="protein sequence ID" value="HIW78004.1"/>
    <property type="molecule type" value="Genomic_DNA"/>
</dbReference>
<dbReference type="InterPro" id="IPR016473">
    <property type="entry name" value="dCMP_deaminase"/>
</dbReference>
<dbReference type="GO" id="GO:0005737">
    <property type="term" value="C:cytoplasm"/>
    <property type="evidence" value="ECO:0007669"/>
    <property type="project" value="TreeGrafter"/>
</dbReference>
<comment type="cofactor">
    <cofactor evidence="1 7">
        <name>Zn(2+)</name>
        <dbReference type="ChEBI" id="CHEBI:29105"/>
    </cofactor>
</comment>
<dbReference type="InterPro" id="IPR035105">
    <property type="entry name" value="Deoxycytidylate_deaminase_dom"/>
</dbReference>
<dbReference type="GO" id="GO:0004132">
    <property type="term" value="F:dCMP deaminase activity"/>
    <property type="evidence" value="ECO:0007669"/>
    <property type="project" value="InterPro"/>
</dbReference>
<dbReference type="PANTHER" id="PTHR11086:SF18">
    <property type="entry name" value="DEOXYCYTIDYLATE DEAMINASE"/>
    <property type="match status" value="1"/>
</dbReference>
<dbReference type="AlphaFoldDB" id="A0A9D1QYJ8"/>
<evidence type="ECO:0000313" key="10">
    <source>
        <dbReference type="Proteomes" id="UP000824264"/>
    </source>
</evidence>
<evidence type="ECO:0000256" key="2">
    <source>
        <dbReference type="ARBA" id="ARBA00006576"/>
    </source>
</evidence>
<dbReference type="InterPro" id="IPR002125">
    <property type="entry name" value="CMP_dCMP_dom"/>
</dbReference>
<feature type="binding site" evidence="7">
    <location>
        <position position="109"/>
    </location>
    <ligand>
        <name>Zn(2+)</name>
        <dbReference type="ChEBI" id="CHEBI:29105"/>
        <note>catalytic</note>
    </ligand>
</feature>
<evidence type="ECO:0000256" key="1">
    <source>
        <dbReference type="ARBA" id="ARBA00001947"/>
    </source>
</evidence>
<reference evidence="9" key="2">
    <citation type="submission" date="2021-04" db="EMBL/GenBank/DDBJ databases">
        <authorList>
            <person name="Gilroy R."/>
        </authorList>
    </citation>
    <scope>NUCLEOTIDE SEQUENCE</scope>
    <source>
        <strain evidence="9">ChiSxjej5B17-1746</strain>
    </source>
</reference>
<evidence type="ECO:0000256" key="4">
    <source>
        <dbReference type="ARBA" id="ARBA00022801"/>
    </source>
</evidence>
<dbReference type="InterPro" id="IPR016193">
    <property type="entry name" value="Cytidine_deaminase-like"/>
</dbReference>
<feature type="active site" description="Proton donor" evidence="6">
    <location>
        <position position="80"/>
    </location>
</feature>
<evidence type="ECO:0000256" key="3">
    <source>
        <dbReference type="ARBA" id="ARBA00022723"/>
    </source>
</evidence>
<dbReference type="Proteomes" id="UP000824264">
    <property type="component" value="Unassembled WGS sequence"/>
</dbReference>
<gene>
    <name evidence="9" type="ORF">H9874_02510</name>
</gene>
<feature type="domain" description="CMP/dCMP-type deaminase" evidence="8">
    <location>
        <begin position="5"/>
        <end position="143"/>
    </location>
</feature>
<sequence>MHRVAWPDYFMNIAHLVAERSTCLRRRVGAVAVKDKRILATGYNGAPSKVAHCLDVGCLREQLGVPSGQRHEICRGLHAEQNVIIQAAVHGISLAGAEVYCTHQPCLICSKMLINCGIVKIWYASGYPDELAHQMLHEAGVTLELLPLRPAPSACPEAGGRA</sequence>
<protein>
    <submittedName>
        <fullName evidence="9">Cytidine/deoxycytidylate deaminase family protein</fullName>
    </submittedName>
</protein>
<dbReference type="PANTHER" id="PTHR11086">
    <property type="entry name" value="DEOXYCYTIDYLATE DEAMINASE-RELATED"/>
    <property type="match status" value="1"/>
</dbReference>
<feature type="binding site" evidence="7">
    <location>
        <position position="78"/>
    </location>
    <ligand>
        <name>Zn(2+)</name>
        <dbReference type="ChEBI" id="CHEBI:29105"/>
        <note>catalytic</note>
    </ligand>
</feature>
<evidence type="ECO:0000256" key="7">
    <source>
        <dbReference type="PIRSR" id="PIRSR006019-2"/>
    </source>
</evidence>
<evidence type="ECO:0000256" key="6">
    <source>
        <dbReference type="PIRSR" id="PIRSR006019-1"/>
    </source>
</evidence>
<dbReference type="GO" id="GO:0008270">
    <property type="term" value="F:zinc ion binding"/>
    <property type="evidence" value="ECO:0007669"/>
    <property type="project" value="InterPro"/>
</dbReference>